<proteinExistence type="predicted"/>
<dbReference type="Proteomes" id="UP000707451">
    <property type="component" value="Unassembled WGS sequence"/>
</dbReference>
<evidence type="ECO:0000313" key="1">
    <source>
        <dbReference type="EMBL" id="KAG9062152.1"/>
    </source>
</evidence>
<dbReference type="SUPFAM" id="SSF52540">
    <property type="entry name" value="P-loop containing nucleoside triphosphate hydrolases"/>
    <property type="match status" value="1"/>
</dbReference>
<dbReference type="InterPro" id="IPR027417">
    <property type="entry name" value="P-loop_NTPase"/>
</dbReference>
<protein>
    <recommendedName>
        <fullName evidence="3">G domain-containing protein</fullName>
    </recommendedName>
</protein>
<sequence length="537" mass="61350">MMSINTVPVPPCRISGANVFNVLLLGETQAGKSTFVQAVKQYANPKHVIEKDTIGSGNTSKTKNVHQYCVNTQYPEHEVRVETQSNDGTSNTSVVNVDAILDENKADWEDYEDALDDRKKKKLHRCDDSKEQEKHHIHLYDTPGLNDTNGQDEVHIASIIKSLQTAGSIHLVLVIVGNSPFTPGFQSALECYMEVFPEFQGVIAFVHTKFDYVNLHPLRKDKISGMDERKEKLHEIMGRPSCKHFVIDCDFEATKPIRRCITQNIIREILMEAKTNLPVSIGTETVRKTPKMKAVDRIVINKYNAILIATTETLKTKNSEQSAAMSRIVQLDTRLNRIQATESEMSDYINTHNTPEYIFIDERSFDQPWRIVDLDRRHTMSLPLQEYTIHRVLTSQQHTYIKRTRGGEGDKFWGVDFKRKAYKHGVLRAKFYTTSAEKFRYQIADAWKKLTTAQRDYPGAIQDLKEFTVDKARLLQEIGVLRQRNKLATDMIAKAREPSMKLAQFEESVAMGTYSVDNSGVVEMIEARYLAVVSKER</sequence>
<evidence type="ECO:0008006" key="3">
    <source>
        <dbReference type="Google" id="ProtNLM"/>
    </source>
</evidence>
<keyword evidence="2" id="KW-1185">Reference proteome</keyword>
<evidence type="ECO:0000313" key="2">
    <source>
        <dbReference type="Proteomes" id="UP000707451"/>
    </source>
</evidence>
<dbReference type="OrthoDB" id="8954335at2759"/>
<organism evidence="1 2">
    <name type="scientific">Linnemannia hyalina</name>
    <dbReference type="NCBI Taxonomy" id="64524"/>
    <lineage>
        <taxon>Eukaryota</taxon>
        <taxon>Fungi</taxon>
        <taxon>Fungi incertae sedis</taxon>
        <taxon>Mucoromycota</taxon>
        <taxon>Mortierellomycotina</taxon>
        <taxon>Mortierellomycetes</taxon>
        <taxon>Mortierellales</taxon>
        <taxon>Mortierellaceae</taxon>
        <taxon>Linnemannia</taxon>
    </lineage>
</organism>
<reference evidence="1" key="1">
    <citation type="submission" date="2021-06" db="EMBL/GenBank/DDBJ databases">
        <title>Genome Sequence of Mortierella hyaline Strain SCG-10, a Cold-Adapted, Nitrate-Reducing Fungus Isolated from Soil in Minnesota, USA.</title>
        <authorList>
            <person name="Aldossari N."/>
        </authorList>
    </citation>
    <scope>NUCLEOTIDE SEQUENCE</scope>
    <source>
        <strain evidence="1">SCG-10</strain>
    </source>
</reference>
<name>A0A9P7XKA4_9FUNG</name>
<dbReference type="EMBL" id="JAHRHY010000020">
    <property type="protein sequence ID" value="KAG9062152.1"/>
    <property type="molecule type" value="Genomic_DNA"/>
</dbReference>
<accession>A0A9P7XKA4</accession>
<comment type="caution">
    <text evidence="1">The sequence shown here is derived from an EMBL/GenBank/DDBJ whole genome shotgun (WGS) entry which is preliminary data.</text>
</comment>
<dbReference type="Gene3D" id="3.40.50.300">
    <property type="entry name" value="P-loop containing nucleotide triphosphate hydrolases"/>
    <property type="match status" value="1"/>
</dbReference>
<gene>
    <name evidence="1" type="ORF">KI688_006484</name>
</gene>
<dbReference type="AlphaFoldDB" id="A0A9P7XKA4"/>